<feature type="chain" id="PRO_5046398658" evidence="1">
    <location>
        <begin position="29"/>
        <end position="107"/>
    </location>
</feature>
<dbReference type="EMBL" id="JBHRZI010000027">
    <property type="protein sequence ID" value="MFC3896077.1"/>
    <property type="molecule type" value="Genomic_DNA"/>
</dbReference>
<dbReference type="RefSeq" id="WP_382377602.1">
    <property type="nucleotide sequence ID" value="NZ_JBHRZI010000027.1"/>
</dbReference>
<comment type="caution">
    <text evidence="2">The sequence shown here is derived from an EMBL/GenBank/DDBJ whole genome shotgun (WGS) entry which is preliminary data.</text>
</comment>
<dbReference type="Proteomes" id="UP001595690">
    <property type="component" value="Unassembled WGS sequence"/>
</dbReference>
<name>A0ABV8C263_9PSEU</name>
<feature type="signal peptide" evidence="1">
    <location>
        <begin position="1"/>
        <end position="28"/>
    </location>
</feature>
<protein>
    <submittedName>
        <fullName evidence="2">Uncharacterized protein</fullName>
    </submittedName>
</protein>
<reference evidence="3" key="1">
    <citation type="journal article" date="2019" name="Int. J. Syst. Evol. Microbiol.">
        <title>The Global Catalogue of Microorganisms (GCM) 10K type strain sequencing project: providing services to taxonomists for standard genome sequencing and annotation.</title>
        <authorList>
            <consortium name="The Broad Institute Genomics Platform"/>
            <consortium name="The Broad Institute Genome Sequencing Center for Infectious Disease"/>
            <person name="Wu L."/>
            <person name="Ma J."/>
        </authorList>
    </citation>
    <scope>NUCLEOTIDE SEQUENCE [LARGE SCALE GENOMIC DNA]</scope>
    <source>
        <strain evidence="3">CGMCC 4.7405</strain>
    </source>
</reference>
<proteinExistence type="predicted"/>
<accession>A0ABV8C263</accession>
<evidence type="ECO:0000256" key="1">
    <source>
        <dbReference type="SAM" id="SignalP"/>
    </source>
</evidence>
<gene>
    <name evidence="2" type="ORF">ACFOWZ_31765</name>
</gene>
<organism evidence="2 3">
    <name type="scientific">Lentzea rhizosphaerae</name>
    <dbReference type="NCBI Taxonomy" id="2041025"/>
    <lineage>
        <taxon>Bacteria</taxon>
        <taxon>Bacillati</taxon>
        <taxon>Actinomycetota</taxon>
        <taxon>Actinomycetes</taxon>
        <taxon>Pseudonocardiales</taxon>
        <taxon>Pseudonocardiaceae</taxon>
        <taxon>Lentzea</taxon>
    </lineage>
</organism>
<sequence length="107" mass="11567">MIIRKMGAAVAAGAAGLALLMAPAAASAEPAQVQQVRAQAAVDCFVDVDRANFRDEPWGRILGSVGRGQGFNARDWADGWYVGELWGDPQRRTVWMHYSVLSYPCGD</sequence>
<evidence type="ECO:0000313" key="3">
    <source>
        <dbReference type="Proteomes" id="UP001595690"/>
    </source>
</evidence>
<keyword evidence="3" id="KW-1185">Reference proteome</keyword>
<keyword evidence="1" id="KW-0732">Signal</keyword>
<evidence type="ECO:0000313" key="2">
    <source>
        <dbReference type="EMBL" id="MFC3896077.1"/>
    </source>
</evidence>